<accession>A0A5Q3QA17</accession>
<proteinExistence type="inferred from homology"/>
<protein>
    <recommendedName>
        <fullName evidence="6">Gas vesicle protein</fullName>
    </recommendedName>
</protein>
<comment type="similarity">
    <text evidence="3">Belongs to the gas vesicle GvpF/GvpL family.</text>
</comment>
<keyword evidence="5" id="KW-1185">Reference proteome</keyword>
<dbReference type="Pfam" id="PF06386">
    <property type="entry name" value="GvpL_GvpF"/>
    <property type="match status" value="1"/>
</dbReference>
<dbReference type="KEGG" id="sace:GIY23_19015"/>
<reference evidence="5" key="1">
    <citation type="submission" date="2019-11" db="EMBL/GenBank/DDBJ databases">
        <title>The complete genome sequence of Saccharopolyspora sp. E2A.</title>
        <authorList>
            <person name="Zhang G."/>
        </authorList>
    </citation>
    <scope>NUCLEOTIDE SEQUENCE [LARGE SCALE GENOMIC DNA]</scope>
    <source>
        <strain evidence="5">E2A</strain>
    </source>
</reference>
<dbReference type="PANTHER" id="PTHR36852">
    <property type="entry name" value="PROTEIN GVPL 2"/>
    <property type="match status" value="1"/>
</dbReference>
<evidence type="ECO:0000256" key="3">
    <source>
        <dbReference type="ARBA" id="ARBA00035643"/>
    </source>
</evidence>
<keyword evidence="1" id="KW-0304">Gas vesicle</keyword>
<dbReference type="Proteomes" id="UP000371041">
    <property type="component" value="Chromosome"/>
</dbReference>
<dbReference type="InterPro" id="IPR009430">
    <property type="entry name" value="GvpL/GvpF"/>
</dbReference>
<dbReference type="PANTHER" id="PTHR36852:SF1">
    <property type="entry name" value="PROTEIN GVPL 2"/>
    <property type="match status" value="1"/>
</dbReference>
<evidence type="ECO:0000256" key="1">
    <source>
        <dbReference type="ARBA" id="ARBA00022987"/>
    </source>
</evidence>
<evidence type="ECO:0000256" key="2">
    <source>
        <dbReference type="ARBA" id="ARBA00035108"/>
    </source>
</evidence>
<evidence type="ECO:0008006" key="6">
    <source>
        <dbReference type="Google" id="ProtNLM"/>
    </source>
</evidence>
<dbReference type="AlphaFoldDB" id="A0A5Q3QA17"/>
<name>A0A5Q3QA17_9PSEU</name>
<dbReference type="RefSeq" id="WP_154077908.1">
    <property type="nucleotide sequence ID" value="NZ_CP045929.1"/>
</dbReference>
<comment type="subcellular location">
    <subcellularLocation>
        <location evidence="2">Gas vesicle</location>
    </subcellularLocation>
</comment>
<organism evidence="4 5">
    <name type="scientific">Allosaccharopolyspora coralli</name>
    <dbReference type="NCBI Taxonomy" id="2665642"/>
    <lineage>
        <taxon>Bacteria</taxon>
        <taxon>Bacillati</taxon>
        <taxon>Actinomycetota</taxon>
        <taxon>Actinomycetes</taxon>
        <taxon>Pseudonocardiales</taxon>
        <taxon>Pseudonocardiaceae</taxon>
        <taxon>Allosaccharopolyspora</taxon>
    </lineage>
</organism>
<dbReference type="EMBL" id="CP045929">
    <property type="protein sequence ID" value="QGK71332.1"/>
    <property type="molecule type" value="Genomic_DNA"/>
</dbReference>
<sequence>MSTYLYGLVATSHPARVDGLTGVGAPPAQVRTLVAGDIVAIVSDAPEGLRAKRRDVLAHEDVLEKLCAQGATLPMRFGVVGEDDDAVVEEVSGRSEEYTDLLTRLTGQVEINVKATHHEDEVLRQVLLDDSDLRAYHERIQSDGGGSHEERIAFGEKVANAVEQRAAQDADVLIGHLSRLADRRHIGPPVGETFLNASFLVGAEEIQHFEEAVEALREQVDWLLDLRVRGPLPPYSFTEIHQPEPEIARPG</sequence>
<gene>
    <name evidence="4" type="ORF">GIY23_19015</name>
</gene>
<evidence type="ECO:0000313" key="5">
    <source>
        <dbReference type="Proteomes" id="UP000371041"/>
    </source>
</evidence>
<dbReference type="GO" id="GO:0031411">
    <property type="term" value="C:gas vesicle"/>
    <property type="evidence" value="ECO:0007669"/>
    <property type="project" value="UniProtKB-SubCell"/>
</dbReference>
<dbReference type="GO" id="GO:0031412">
    <property type="term" value="P:gas vesicle organization"/>
    <property type="evidence" value="ECO:0007669"/>
    <property type="project" value="InterPro"/>
</dbReference>
<evidence type="ECO:0000313" key="4">
    <source>
        <dbReference type="EMBL" id="QGK71332.1"/>
    </source>
</evidence>